<dbReference type="Proteomes" id="UP000054324">
    <property type="component" value="Unassembled WGS sequence"/>
</dbReference>
<evidence type="ECO:0000256" key="6">
    <source>
        <dbReference type="SAM" id="Phobius"/>
    </source>
</evidence>
<name>A0A074Z052_OPIVI</name>
<evidence type="ECO:0000313" key="8">
    <source>
        <dbReference type="EMBL" id="KER20298.1"/>
    </source>
</evidence>
<sequence>MDTSDRAPMVRNALRETDVISVAVTEEENSNVMTELEGACAVGSNLRLSSHQLALSVLTPKLLFVSISQFVRAFLPDQSQNFYLIGFMVTLLLIPLCWSVDMRILARLSMVANIATMIGTILVLAYLLTAGLQPYNTFPAYTNFQNLLIGFSIVIFAFEGIGMVLPIENKMAHPKGYTDLTGVLNVGMVVVICVCASVGFFGFLNAGDNAQGSITLTIPERPFWFAPIKPLFIFAILVSYLVQYYIPAIIFARLMEKLRCHREASENRRYIHIKTMRVSLVLFTSGYAGVGIVLSEQTEVYLLDWMPVDSRLCAVRLATSVRESRGSEVHRTLFIVSAYAPTDCSSESAKDSFYDALGALLQQAKSSDIVVVAGDMNAQTVPLQYEFPEQRKLLDNVVPTIKPAPNPNRPHRRQLSVARVDHRPPLLLEHQPPQLHPAHHPTPDENECPRRPTSLVNPKGRGNGRCKECWKRAQAFALDSFNWSAETSCQRNNQGPKWLPDMQQSRTFGPLDTVLRAEIQLAICHLQSRNLAINRE</sequence>
<dbReference type="CTD" id="20329516"/>
<feature type="transmembrane region" description="Helical" evidence="6">
    <location>
        <begin position="110"/>
        <end position="128"/>
    </location>
</feature>
<feature type="transmembrane region" description="Helical" evidence="6">
    <location>
        <begin position="81"/>
        <end position="98"/>
    </location>
</feature>
<feature type="region of interest" description="Disordered" evidence="5">
    <location>
        <begin position="427"/>
        <end position="463"/>
    </location>
</feature>
<dbReference type="PANTHER" id="PTHR22950">
    <property type="entry name" value="AMINO ACID TRANSPORTER"/>
    <property type="match status" value="1"/>
</dbReference>
<evidence type="ECO:0000256" key="4">
    <source>
        <dbReference type="ARBA" id="ARBA00023136"/>
    </source>
</evidence>
<reference evidence="8 9" key="1">
    <citation type="submission" date="2013-11" db="EMBL/GenBank/DDBJ databases">
        <title>Opisthorchis viverrini - life in the bile duct.</title>
        <authorList>
            <person name="Young N.D."/>
            <person name="Nagarajan N."/>
            <person name="Lin S.J."/>
            <person name="Korhonen P.K."/>
            <person name="Jex A.R."/>
            <person name="Hall R.S."/>
            <person name="Safavi-Hemami H."/>
            <person name="Kaewkong W."/>
            <person name="Bertrand D."/>
            <person name="Gao S."/>
            <person name="Seet Q."/>
            <person name="Wongkham S."/>
            <person name="Teh B.T."/>
            <person name="Wongkham C."/>
            <person name="Intapan P.M."/>
            <person name="Maleewong W."/>
            <person name="Yang X."/>
            <person name="Hu M."/>
            <person name="Wang Z."/>
            <person name="Hofmann A."/>
            <person name="Sternberg P.W."/>
            <person name="Tan P."/>
            <person name="Wang J."/>
            <person name="Gasser R.B."/>
        </authorList>
    </citation>
    <scope>NUCLEOTIDE SEQUENCE [LARGE SCALE GENOMIC DNA]</scope>
</reference>
<proteinExistence type="predicted"/>
<dbReference type="InterPro" id="IPR013057">
    <property type="entry name" value="AA_transpt_TM"/>
</dbReference>
<dbReference type="PANTHER" id="PTHR22950:SF349">
    <property type="entry name" value="AMINO ACID TRANSPORTER TRANSMEMBRANE DOMAIN-CONTAINING PROTEIN"/>
    <property type="match status" value="1"/>
</dbReference>
<feature type="transmembrane region" description="Helical" evidence="6">
    <location>
        <begin position="231"/>
        <end position="254"/>
    </location>
</feature>
<dbReference type="Gene3D" id="3.60.10.10">
    <property type="entry name" value="Endonuclease/exonuclease/phosphatase"/>
    <property type="match status" value="1"/>
</dbReference>
<dbReference type="OrthoDB" id="1684102at2759"/>
<comment type="subcellular location">
    <subcellularLocation>
        <location evidence="1">Membrane</location>
        <topology evidence="1">Multi-pass membrane protein</topology>
    </subcellularLocation>
</comment>
<keyword evidence="3 6" id="KW-1133">Transmembrane helix</keyword>
<evidence type="ECO:0000313" key="9">
    <source>
        <dbReference type="Proteomes" id="UP000054324"/>
    </source>
</evidence>
<evidence type="ECO:0000256" key="2">
    <source>
        <dbReference type="ARBA" id="ARBA00022692"/>
    </source>
</evidence>
<dbReference type="STRING" id="6198.A0A074Z052"/>
<dbReference type="RefSeq" id="XP_009175962.1">
    <property type="nucleotide sequence ID" value="XM_009177698.1"/>
</dbReference>
<evidence type="ECO:0000256" key="5">
    <source>
        <dbReference type="SAM" id="MobiDB-lite"/>
    </source>
</evidence>
<dbReference type="GeneID" id="20329516"/>
<dbReference type="AlphaFoldDB" id="A0A074Z052"/>
<feature type="transmembrane region" description="Helical" evidence="6">
    <location>
        <begin position="148"/>
        <end position="168"/>
    </location>
</feature>
<dbReference type="Pfam" id="PF01490">
    <property type="entry name" value="Aa_trans"/>
    <property type="match status" value="1"/>
</dbReference>
<dbReference type="SUPFAM" id="SSF56219">
    <property type="entry name" value="DNase I-like"/>
    <property type="match status" value="1"/>
</dbReference>
<organism evidence="8 9">
    <name type="scientific">Opisthorchis viverrini</name>
    <name type="common">Southeast Asian liver fluke</name>
    <dbReference type="NCBI Taxonomy" id="6198"/>
    <lineage>
        <taxon>Eukaryota</taxon>
        <taxon>Metazoa</taxon>
        <taxon>Spiralia</taxon>
        <taxon>Lophotrochozoa</taxon>
        <taxon>Platyhelminthes</taxon>
        <taxon>Trematoda</taxon>
        <taxon>Digenea</taxon>
        <taxon>Opisthorchiida</taxon>
        <taxon>Opisthorchiata</taxon>
        <taxon>Opisthorchiidae</taxon>
        <taxon>Opisthorchis</taxon>
    </lineage>
</organism>
<protein>
    <recommendedName>
        <fullName evidence="7">Amino acid transporter transmembrane domain-containing protein</fullName>
    </recommendedName>
</protein>
<evidence type="ECO:0000256" key="1">
    <source>
        <dbReference type="ARBA" id="ARBA00004141"/>
    </source>
</evidence>
<keyword evidence="4 6" id="KW-0472">Membrane</keyword>
<feature type="domain" description="Amino acid transporter transmembrane" evidence="7">
    <location>
        <begin position="67"/>
        <end position="285"/>
    </location>
</feature>
<feature type="compositionally biased region" description="Basic and acidic residues" evidence="5">
    <location>
        <begin position="441"/>
        <end position="450"/>
    </location>
</feature>
<gene>
    <name evidence="8" type="ORF">T265_15351</name>
</gene>
<evidence type="ECO:0000259" key="7">
    <source>
        <dbReference type="Pfam" id="PF01490"/>
    </source>
</evidence>
<accession>A0A074Z052</accession>
<dbReference type="GO" id="GO:0015179">
    <property type="term" value="F:L-amino acid transmembrane transporter activity"/>
    <property type="evidence" value="ECO:0007669"/>
    <property type="project" value="TreeGrafter"/>
</dbReference>
<feature type="transmembrane region" description="Helical" evidence="6">
    <location>
        <begin position="275"/>
        <end position="294"/>
    </location>
</feature>
<dbReference type="GO" id="GO:0005774">
    <property type="term" value="C:vacuolar membrane"/>
    <property type="evidence" value="ECO:0007669"/>
    <property type="project" value="TreeGrafter"/>
</dbReference>
<dbReference type="KEGG" id="ovi:T265_15351"/>
<evidence type="ECO:0000256" key="3">
    <source>
        <dbReference type="ARBA" id="ARBA00022989"/>
    </source>
</evidence>
<dbReference type="InterPro" id="IPR036691">
    <property type="entry name" value="Endo/exonu/phosph_ase_sf"/>
</dbReference>
<dbReference type="EMBL" id="KL597070">
    <property type="protein sequence ID" value="KER20298.1"/>
    <property type="molecule type" value="Genomic_DNA"/>
</dbReference>
<feature type="non-terminal residue" evidence="8">
    <location>
        <position position="536"/>
    </location>
</feature>
<feature type="transmembrane region" description="Helical" evidence="6">
    <location>
        <begin position="180"/>
        <end position="204"/>
    </location>
</feature>
<keyword evidence="9" id="KW-1185">Reference proteome</keyword>
<keyword evidence="2 6" id="KW-0812">Transmembrane</keyword>